<dbReference type="PIRSF" id="PIRSF029895">
    <property type="entry name" value="SpoIV"/>
    <property type="match status" value="1"/>
</dbReference>
<evidence type="ECO:0000313" key="3">
    <source>
        <dbReference type="Proteomes" id="UP000306509"/>
    </source>
</evidence>
<dbReference type="RefSeq" id="WP_161597260.1">
    <property type="nucleotide sequence ID" value="NZ_CAUSDN010000170.1"/>
</dbReference>
<dbReference type="Pfam" id="PF06898">
    <property type="entry name" value="YqfD"/>
    <property type="match status" value="1"/>
</dbReference>
<evidence type="ECO:0000256" key="1">
    <source>
        <dbReference type="SAM" id="Phobius"/>
    </source>
</evidence>
<proteinExistence type="predicted"/>
<keyword evidence="1" id="KW-1133">Transmembrane helix</keyword>
<feature type="transmembrane region" description="Helical" evidence="1">
    <location>
        <begin position="89"/>
        <end position="111"/>
    </location>
</feature>
<dbReference type="AlphaFoldDB" id="A0A4V6HSG6"/>
<dbReference type="NCBIfam" id="TIGR02876">
    <property type="entry name" value="spore_yqfD"/>
    <property type="match status" value="1"/>
</dbReference>
<keyword evidence="3" id="KW-1185">Reference proteome</keyword>
<dbReference type="Proteomes" id="UP000306509">
    <property type="component" value="Unassembled WGS sequence"/>
</dbReference>
<protein>
    <submittedName>
        <fullName evidence="2">Sporulation protein YqfD</fullName>
    </submittedName>
</protein>
<comment type="caution">
    <text evidence="2">The sequence shown here is derived from an EMBL/GenBank/DDBJ whole genome shotgun (WGS) entry which is preliminary data.</text>
</comment>
<name>A0A4V6HSG6_9FIRM</name>
<keyword evidence="1" id="KW-0472">Membrane</keyword>
<evidence type="ECO:0000313" key="2">
    <source>
        <dbReference type="EMBL" id="TLD02878.1"/>
    </source>
</evidence>
<dbReference type="InterPro" id="IPR010690">
    <property type="entry name" value="YqfD"/>
</dbReference>
<gene>
    <name evidence="2" type="ORF">DSM106044_00377</name>
</gene>
<keyword evidence="1" id="KW-0812">Transmembrane</keyword>
<reference evidence="2 3" key="1">
    <citation type="journal article" date="2019" name="Anaerobe">
        <title>Detection of Robinsoniella peoriensis in multiple bone samples of a trauma patient.</title>
        <authorList>
            <person name="Schrottner P."/>
            <person name="Hartwich K."/>
            <person name="Bunk B."/>
            <person name="Schober I."/>
            <person name="Helbig S."/>
            <person name="Rudolph W.W."/>
            <person name="Gunzer F."/>
        </authorList>
    </citation>
    <scope>NUCLEOTIDE SEQUENCE [LARGE SCALE GENOMIC DNA]</scope>
    <source>
        <strain evidence="2 3">DSM 106044</strain>
    </source>
</reference>
<accession>A0A4V6HSG6</accession>
<dbReference type="STRING" id="180332.GCA_000797495_05487"/>
<organism evidence="2 3">
    <name type="scientific">Robinsoniella peoriensis</name>
    <dbReference type="NCBI Taxonomy" id="180332"/>
    <lineage>
        <taxon>Bacteria</taxon>
        <taxon>Bacillati</taxon>
        <taxon>Bacillota</taxon>
        <taxon>Clostridia</taxon>
        <taxon>Lachnospirales</taxon>
        <taxon>Lachnospiraceae</taxon>
        <taxon>Robinsoniella</taxon>
    </lineage>
</organism>
<dbReference type="EMBL" id="QGQD01000006">
    <property type="protein sequence ID" value="TLD02878.1"/>
    <property type="molecule type" value="Genomic_DNA"/>
</dbReference>
<sequence length="409" mass="46977">MIKRLLQFIKGYVRVRVQGNSYERFLNLCANHYIYLWNLLPTDTCYEVNMTIKDFRQIRPLVRKTGTKIAIKKRYGLPFFLHRHKKRKLFLAGFLVCLAMLFLLSCFIWDIRIEGNYSETREVILEYLNENGAGHGAKKSSIDCKELAAALRRQFSDFIWVSVKIKGTRLFIDVQENTDLELAEEKEYDDSDIISNVNGTIVKMITRAGAPQVKVGDEIKEGDLLVLGKLDILNDSGEVSNVRYVPSDADIYVKTTYPYVNEFPLAYKKKQYTGLEKEGFYLKVFQDIIGINRPSSNFEQSDTVTQEYQAMLTEDFYLPLSFGKSVVKEYQIVDKKYSKDEAKKKATETLNKFLEKIQEKGVQIFENNVKIDVGEKTCKAEGELILIGKAGKRVPTEVITSPQEGTMSE</sequence>